<accession>A0A4U5MH22</accession>
<dbReference type="PANTHER" id="PTHR14085:SF3">
    <property type="entry name" value="WD REPEAT-CONTAINING PROTEIN 46"/>
    <property type="match status" value="1"/>
</dbReference>
<dbReference type="PANTHER" id="PTHR14085">
    <property type="entry name" value="WD-REPEAT PROTEIN BING4"/>
    <property type="match status" value="1"/>
</dbReference>
<organism evidence="8 9">
    <name type="scientific">Steinernema carpocapsae</name>
    <name type="common">Entomopathogenic nematode</name>
    <dbReference type="NCBI Taxonomy" id="34508"/>
    <lineage>
        <taxon>Eukaryota</taxon>
        <taxon>Metazoa</taxon>
        <taxon>Ecdysozoa</taxon>
        <taxon>Nematoda</taxon>
        <taxon>Chromadorea</taxon>
        <taxon>Rhabditida</taxon>
        <taxon>Tylenchina</taxon>
        <taxon>Panagrolaimomorpha</taxon>
        <taxon>Strongyloidoidea</taxon>
        <taxon>Steinernematidae</taxon>
        <taxon>Steinernema</taxon>
    </lineage>
</organism>
<evidence type="ECO:0000256" key="4">
    <source>
        <dbReference type="ARBA" id="ARBA00022737"/>
    </source>
</evidence>
<proteinExistence type="predicted"/>
<comment type="subcellular location">
    <subcellularLocation>
        <location evidence="1">Nucleus</location>
        <location evidence="1">Nucleolus</location>
    </subcellularLocation>
</comment>
<evidence type="ECO:0000256" key="3">
    <source>
        <dbReference type="ARBA" id="ARBA00022574"/>
    </source>
</evidence>
<dbReference type="InterPro" id="IPR001680">
    <property type="entry name" value="WD40_rpt"/>
</dbReference>
<dbReference type="OrthoDB" id="10251154at2759"/>
<evidence type="ECO:0000256" key="2">
    <source>
        <dbReference type="ARBA" id="ARBA00022552"/>
    </source>
</evidence>
<dbReference type="GO" id="GO:0032040">
    <property type="term" value="C:small-subunit processome"/>
    <property type="evidence" value="ECO:0007669"/>
    <property type="project" value="TreeGrafter"/>
</dbReference>
<keyword evidence="3 6" id="KW-0853">WD repeat</keyword>
<protein>
    <recommendedName>
        <fullName evidence="7">BING4 C-terminal domain-containing protein</fullName>
    </recommendedName>
</protein>
<keyword evidence="2" id="KW-0698">rRNA processing</keyword>
<dbReference type="Proteomes" id="UP000298663">
    <property type="component" value="Unassembled WGS sequence"/>
</dbReference>
<dbReference type="GO" id="GO:0000462">
    <property type="term" value="P:maturation of SSU-rRNA from tricistronic rRNA transcript (SSU-rRNA, 5.8S rRNA, LSU-rRNA)"/>
    <property type="evidence" value="ECO:0007669"/>
    <property type="project" value="TreeGrafter"/>
</dbReference>
<dbReference type="EMBL" id="AZBU02000008">
    <property type="protein sequence ID" value="TKR68462.1"/>
    <property type="molecule type" value="Genomic_DNA"/>
</dbReference>
<keyword evidence="9" id="KW-1185">Reference proteome</keyword>
<dbReference type="InterPro" id="IPR012952">
    <property type="entry name" value="BING4_C_dom"/>
</dbReference>
<feature type="domain" description="BING4 C-terminal" evidence="7">
    <location>
        <begin position="212"/>
        <end position="290"/>
    </location>
</feature>
<dbReference type="InterPro" id="IPR019775">
    <property type="entry name" value="WD40_repeat_CS"/>
</dbReference>
<dbReference type="FunFam" id="2.130.10.10:FF:000378">
    <property type="entry name" value="U3 small nucleolar RNA-associated protein 7"/>
    <property type="match status" value="1"/>
</dbReference>
<dbReference type="GO" id="GO:0030686">
    <property type="term" value="C:90S preribosome"/>
    <property type="evidence" value="ECO:0007669"/>
    <property type="project" value="TreeGrafter"/>
</dbReference>
<evidence type="ECO:0000259" key="7">
    <source>
        <dbReference type="SMART" id="SM01033"/>
    </source>
</evidence>
<dbReference type="InterPro" id="IPR040315">
    <property type="entry name" value="WDR46/Utp7"/>
</dbReference>
<dbReference type="PROSITE" id="PS50082">
    <property type="entry name" value="WD_REPEATS_2"/>
    <property type="match status" value="1"/>
</dbReference>
<dbReference type="PROSITE" id="PS50294">
    <property type="entry name" value="WD_REPEATS_REGION"/>
    <property type="match status" value="1"/>
</dbReference>
<dbReference type="InterPro" id="IPR015943">
    <property type="entry name" value="WD40/YVTN_repeat-like_dom_sf"/>
</dbReference>
<evidence type="ECO:0000256" key="6">
    <source>
        <dbReference type="PROSITE-ProRule" id="PRU00221"/>
    </source>
</evidence>
<feature type="repeat" description="WD" evidence="6">
    <location>
        <begin position="131"/>
        <end position="172"/>
    </location>
</feature>
<reference evidence="8 9" key="2">
    <citation type="journal article" date="2019" name="G3 (Bethesda)">
        <title>Hybrid Assembly of the Genome of the Entomopathogenic Nematode Steinernema carpocapsae Identifies the X-Chromosome.</title>
        <authorList>
            <person name="Serra L."/>
            <person name="Macchietto M."/>
            <person name="Macias-Munoz A."/>
            <person name="McGill C.J."/>
            <person name="Rodriguez I.M."/>
            <person name="Rodriguez B."/>
            <person name="Murad R."/>
            <person name="Mortazavi A."/>
        </authorList>
    </citation>
    <scope>NUCLEOTIDE SEQUENCE [LARGE SCALE GENOMIC DNA]</scope>
    <source>
        <strain evidence="8 9">ALL</strain>
    </source>
</reference>
<evidence type="ECO:0000256" key="1">
    <source>
        <dbReference type="ARBA" id="ARBA00004604"/>
    </source>
</evidence>
<reference evidence="8 9" key="1">
    <citation type="journal article" date="2015" name="Genome Biol.">
        <title>Comparative genomics of Steinernema reveals deeply conserved gene regulatory networks.</title>
        <authorList>
            <person name="Dillman A.R."/>
            <person name="Macchietto M."/>
            <person name="Porter C.F."/>
            <person name="Rogers A."/>
            <person name="Williams B."/>
            <person name="Antoshechkin I."/>
            <person name="Lee M.M."/>
            <person name="Goodwin Z."/>
            <person name="Lu X."/>
            <person name="Lewis E.E."/>
            <person name="Goodrich-Blair H."/>
            <person name="Stock S.P."/>
            <person name="Adams B.J."/>
            <person name="Sternberg P.W."/>
            <person name="Mortazavi A."/>
        </authorList>
    </citation>
    <scope>NUCLEOTIDE SEQUENCE [LARGE SCALE GENOMIC DNA]</scope>
    <source>
        <strain evidence="8 9">ALL</strain>
    </source>
</reference>
<dbReference type="AlphaFoldDB" id="A0A4U5MH22"/>
<evidence type="ECO:0000256" key="5">
    <source>
        <dbReference type="ARBA" id="ARBA00023242"/>
    </source>
</evidence>
<dbReference type="Pfam" id="PF08149">
    <property type="entry name" value="BING4CT"/>
    <property type="match status" value="1"/>
</dbReference>
<comment type="caution">
    <text evidence="8">The sequence shown here is derived from an EMBL/GenBank/DDBJ whole genome shotgun (WGS) entry which is preliminary data.</text>
</comment>
<gene>
    <name evidence="8" type="ORF">L596_024443</name>
</gene>
<dbReference type="Gene3D" id="2.130.10.10">
    <property type="entry name" value="YVTN repeat-like/Quinoprotein amine dehydrogenase"/>
    <property type="match status" value="1"/>
</dbReference>
<dbReference type="Pfam" id="PF00400">
    <property type="entry name" value="WD40"/>
    <property type="match status" value="1"/>
</dbReference>
<evidence type="ECO:0000313" key="9">
    <source>
        <dbReference type="Proteomes" id="UP000298663"/>
    </source>
</evidence>
<dbReference type="SMART" id="SM00320">
    <property type="entry name" value="WD40"/>
    <property type="match status" value="4"/>
</dbReference>
<name>A0A4U5MH22_STECR</name>
<keyword evidence="4" id="KW-0677">Repeat</keyword>
<sequence length="390" mass="44387">MTKNLHTEMNVMESVRDIQFLHVESMLAVAQKRWTFIYDKQGVELHCLKELHDIKRLEFLSRHFLLVAGSNTGFLHYLDTSIGKMVKSFRTNEGPTDVMAQNPYNAIVCTGNSRGVVSMWSPNSQKPLVQMLAHKAPVQGIAVHHSGKYMTTTGMDGFLRVWDLRTQRQTHAYRLPRPASNVVISQKGVVACSMGSMVHLYKDVNSGTMTEPYMVYNAKGLVSDMKFCPYEDVLGVGHTDGFVSMLVPGCGDPNFDAYFDNPYESAAQRKEREIRQLLDKIQPEMISLNPSDINRVNIRALENKIEMRQKVLYQKPDEVKVTVRHRMRGRSAAKSKMQRLQGVKRDRKKDYIQEKKTAEKEFLGLHGGDEKAEKFPAPKSVLARFKTKSS</sequence>
<evidence type="ECO:0000313" key="8">
    <source>
        <dbReference type="EMBL" id="TKR68462.1"/>
    </source>
</evidence>
<keyword evidence="5" id="KW-0539">Nucleus</keyword>
<dbReference type="STRING" id="34508.A0A4U5MH22"/>
<dbReference type="SMART" id="SM01033">
    <property type="entry name" value="BING4CT"/>
    <property type="match status" value="1"/>
</dbReference>
<dbReference type="SUPFAM" id="SSF50978">
    <property type="entry name" value="WD40 repeat-like"/>
    <property type="match status" value="1"/>
</dbReference>
<dbReference type="InterPro" id="IPR036322">
    <property type="entry name" value="WD40_repeat_dom_sf"/>
</dbReference>
<dbReference type="PROSITE" id="PS00678">
    <property type="entry name" value="WD_REPEATS_1"/>
    <property type="match status" value="1"/>
</dbReference>